<gene>
    <name evidence="3" type="ordered locus">Saro_2148</name>
</gene>
<dbReference type="RefSeq" id="WP_011445796.1">
    <property type="nucleotide sequence ID" value="NC_007794.1"/>
</dbReference>
<keyword evidence="4" id="KW-1185">Reference proteome</keyword>
<dbReference type="STRING" id="279238.Saro_2148"/>
<dbReference type="Proteomes" id="UP000009134">
    <property type="component" value="Chromosome"/>
</dbReference>
<dbReference type="eggNOG" id="COG1538">
    <property type="taxonomic scope" value="Bacteria"/>
</dbReference>
<feature type="chain" id="PRO_5004208041" evidence="2">
    <location>
        <begin position="21"/>
        <end position="400"/>
    </location>
</feature>
<dbReference type="GO" id="GO:0015562">
    <property type="term" value="F:efflux transmembrane transporter activity"/>
    <property type="evidence" value="ECO:0007669"/>
    <property type="project" value="InterPro"/>
</dbReference>
<evidence type="ECO:0000256" key="2">
    <source>
        <dbReference type="SAM" id="SignalP"/>
    </source>
</evidence>
<dbReference type="PANTHER" id="PTHR30203:SF24">
    <property type="entry name" value="BLR4935 PROTEIN"/>
    <property type="match status" value="1"/>
</dbReference>
<protein>
    <submittedName>
        <fullName evidence="3">Outer membrane efflux protein</fullName>
    </submittedName>
</protein>
<evidence type="ECO:0000313" key="4">
    <source>
        <dbReference type="Proteomes" id="UP000009134"/>
    </source>
</evidence>
<dbReference type="Pfam" id="PF02321">
    <property type="entry name" value="OEP"/>
    <property type="match status" value="2"/>
</dbReference>
<feature type="signal peptide" evidence="2">
    <location>
        <begin position="1"/>
        <end position="20"/>
    </location>
</feature>
<comment type="similarity">
    <text evidence="1">Belongs to the outer membrane factor (OMF) (TC 1.B.17) family.</text>
</comment>
<dbReference type="KEGG" id="nar:Saro_2148"/>
<dbReference type="EMBL" id="CP000248">
    <property type="protein sequence ID" value="ABD26587.1"/>
    <property type="molecule type" value="Genomic_DNA"/>
</dbReference>
<dbReference type="AlphaFoldDB" id="Q2G6D6"/>
<organism evidence="3 4">
    <name type="scientific">Novosphingobium aromaticivorans (strain ATCC 700278 / DSM 12444 / CCUG 56034 / CIP 105152 / NBRC 16084 / F199)</name>
    <dbReference type="NCBI Taxonomy" id="279238"/>
    <lineage>
        <taxon>Bacteria</taxon>
        <taxon>Pseudomonadati</taxon>
        <taxon>Pseudomonadota</taxon>
        <taxon>Alphaproteobacteria</taxon>
        <taxon>Sphingomonadales</taxon>
        <taxon>Sphingomonadaceae</taxon>
        <taxon>Novosphingobium</taxon>
    </lineage>
</organism>
<dbReference type="HOGENOM" id="CLU_012817_14_2_5"/>
<dbReference type="InterPro" id="IPR003423">
    <property type="entry name" value="OMP_efflux"/>
</dbReference>
<sequence length="400" mass="42371">MKLRYLIATAILLAGSPAWAAEVSLTDALSQGAQNSPRVAQARAQAQAAEARARQAGASPNPEISLEVENFAGTGPYRDTRSAETTLALSQRIELGGKRSARIEVAGAERDFALVALKRAEADLARDIRIAFAELRAAEDRAVLARDNVRQAEELARSAGLFVEVGRDPPLRKLRADALLADAKAEQARTFGELLAARRLLADLIGTSDPELSANVDGDDTRPALLPPETPSLDEQLAAAERDAARARIRVAKAVGVPDVTASGGVRRINDGRETAFVAGFSIPLPIRDRNRGNIEAASADSLAAEAALSQTRLDARRAQHDARMLLGAAEERVAALSGPALTQAEEALRLAQVGYAAGKFSLIELIDAQAALTATRKSLIDARLDRARALAALIRANAQ</sequence>
<reference evidence="4" key="1">
    <citation type="submission" date="2006-01" db="EMBL/GenBank/DDBJ databases">
        <title>Complete sequence of Novosphingobium aromaticivorans DSM 12444.</title>
        <authorList>
            <consortium name="US DOE Joint Genome Institute"/>
            <person name="Copeland A."/>
            <person name="Lucas S."/>
            <person name="Lapidus A."/>
            <person name="Barry K."/>
            <person name="Detter J.C."/>
            <person name="Glavina T."/>
            <person name="Hammon N."/>
            <person name="Israni S."/>
            <person name="Pitluck S."/>
            <person name="Chain P."/>
            <person name="Malfatti S."/>
            <person name="Shin M."/>
            <person name="Vergez L."/>
            <person name="Schmutz J."/>
            <person name="Larimer F."/>
            <person name="Land M."/>
            <person name="Kyrpides N."/>
            <person name="Ivanova N."/>
            <person name="Fredrickson J."/>
            <person name="Balkwill D."/>
            <person name="Romine M.F."/>
            <person name="Richardson P."/>
        </authorList>
    </citation>
    <scope>NUCLEOTIDE SEQUENCE [LARGE SCALE GENOMIC DNA]</scope>
    <source>
        <strain evidence="4">ATCC 700278 / DSM 12444 / CCUG 56034 / CIP 105152 / NBRC 16084 / F199</strain>
    </source>
</reference>
<proteinExistence type="inferred from homology"/>
<keyword evidence="2" id="KW-0732">Signal</keyword>
<evidence type="ECO:0000256" key="1">
    <source>
        <dbReference type="ARBA" id="ARBA00007613"/>
    </source>
</evidence>
<dbReference type="InterPro" id="IPR010131">
    <property type="entry name" value="MdtP/NodT-like"/>
</dbReference>
<dbReference type="Gene3D" id="1.20.1600.10">
    <property type="entry name" value="Outer membrane efflux proteins (OEP)"/>
    <property type="match status" value="1"/>
</dbReference>
<accession>Q2G6D6</accession>
<name>Q2G6D6_NOVAD</name>
<dbReference type="PANTHER" id="PTHR30203">
    <property type="entry name" value="OUTER MEMBRANE CATION EFFLUX PROTEIN"/>
    <property type="match status" value="1"/>
</dbReference>
<evidence type="ECO:0000313" key="3">
    <source>
        <dbReference type="EMBL" id="ABD26587.1"/>
    </source>
</evidence>
<dbReference type="SUPFAM" id="SSF56954">
    <property type="entry name" value="Outer membrane efflux proteins (OEP)"/>
    <property type="match status" value="1"/>
</dbReference>